<dbReference type="EMBL" id="CYSA01000025">
    <property type="protein sequence ID" value="CUH66672.1"/>
    <property type="molecule type" value="Genomic_DNA"/>
</dbReference>
<dbReference type="Proteomes" id="UP000051587">
    <property type="component" value="Unassembled WGS sequence"/>
</dbReference>
<dbReference type="Gene3D" id="3.40.30.10">
    <property type="entry name" value="Glutaredoxin"/>
    <property type="match status" value="1"/>
</dbReference>
<evidence type="ECO:0000259" key="2">
    <source>
        <dbReference type="PROSITE" id="PS51352"/>
    </source>
</evidence>
<proteinExistence type="predicted"/>
<dbReference type="SUPFAM" id="SSF52833">
    <property type="entry name" value="Thioredoxin-like"/>
    <property type="match status" value="1"/>
</dbReference>
<dbReference type="RefSeq" id="WP_058263282.1">
    <property type="nucleotide sequence ID" value="NZ_CP051181.1"/>
</dbReference>
<dbReference type="GO" id="GO:0016853">
    <property type="term" value="F:isomerase activity"/>
    <property type="evidence" value="ECO:0007669"/>
    <property type="project" value="UniProtKB-KW"/>
</dbReference>
<accession>A0A0P1FET8</accession>
<evidence type="ECO:0000313" key="3">
    <source>
        <dbReference type="EMBL" id="CUH66672.1"/>
    </source>
</evidence>
<evidence type="ECO:0000256" key="1">
    <source>
        <dbReference type="SAM" id="SignalP"/>
    </source>
</evidence>
<dbReference type="PANTHER" id="PTHR35272">
    <property type="entry name" value="THIOL:DISULFIDE INTERCHANGE PROTEIN DSBC-RELATED"/>
    <property type="match status" value="1"/>
</dbReference>
<gene>
    <name evidence="3" type="ORF">TG4357_02556</name>
</gene>
<keyword evidence="3" id="KW-0413">Isomerase</keyword>
<protein>
    <submittedName>
        <fullName evidence="3">Protein disulfide isomerase II DsbC</fullName>
    </submittedName>
</protein>
<dbReference type="PROSITE" id="PS51352">
    <property type="entry name" value="THIOREDOXIN_2"/>
    <property type="match status" value="1"/>
</dbReference>
<reference evidence="3 4" key="1">
    <citation type="submission" date="2015-09" db="EMBL/GenBank/DDBJ databases">
        <authorList>
            <consortium name="Swine Surveillance"/>
        </authorList>
    </citation>
    <scope>NUCLEOTIDE SEQUENCE [LARGE SCALE GENOMIC DNA]</scope>
    <source>
        <strain evidence="3 4">CECT 4357</strain>
    </source>
</reference>
<dbReference type="Pfam" id="PF01323">
    <property type="entry name" value="DSBA"/>
    <property type="match status" value="1"/>
</dbReference>
<dbReference type="PANTHER" id="PTHR35272:SF3">
    <property type="entry name" value="THIOL:DISULFIDE INTERCHANGE PROTEIN DSBC"/>
    <property type="match status" value="1"/>
</dbReference>
<dbReference type="STRING" id="53501.SAMN04488043_10592"/>
<feature type="domain" description="Thioredoxin" evidence="2">
    <location>
        <begin position="11"/>
        <end position="246"/>
    </location>
</feature>
<evidence type="ECO:0000313" key="4">
    <source>
        <dbReference type="Proteomes" id="UP000051587"/>
    </source>
</evidence>
<sequence>MKKFLATVAFATLALPAQAFDITSMDDQERSAFRAEVRAYLLENPEVILEAYQIFEQRQANAEAQKDETMIAAHNDAIYNDDRAWVGGNPEGDITLVEFMDYRCGYCRKAHGEVAELVETDGNIRYIVKEFPILGDESVLASRFAIATKLVAGDAAYEKTYDALINFRGNIGQQSLARLAETLDLDGDAIMAQMNSPEVNQLIGDNHVLARDLSISGTPTFILGDQMLRGYVPLANMMELVAAVREAK</sequence>
<dbReference type="Pfam" id="PF18312">
    <property type="entry name" value="ScsC_N"/>
    <property type="match status" value="1"/>
</dbReference>
<dbReference type="InterPro" id="IPR051470">
    <property type="entry name" value="Thiol:disulfide_interchange"/>
</dbReference>
<feature type="chain" id="PRO_5006062536" evidence="1">
    <location>
        <begin position="20"/>
        <end position="248"/>
    </location>
</feature>
<dbReference type="InterPro" id="IPR041205">
    <property type="entry name" value="ScsC_N"/>
</dbReference>
<dbReference type="OrthoDB" id="9780147at2"/>
<keyword evidence="1" id="KW-0732">Signal</keyword>
<name>A0A0P1FET8_THAGE</name>
<feature type="signal peptide" evidence="1">
    <location>
        <begin position="1"/>
        <end position="19"/>
    </location>
</feature>
<dbReference type="GO" id="GO:0016491">
    <property type="term" value="F:oxidoreductase activity"/>
    <property type="evidence" value="ECO:0007669"/>
    <property type="project" value="InterPro"/>
</dbReference>
<keyword evidence="4" id="KW-1185">Reference proteome</keyword>
<dbReference type="AlphaFoldDB" id="A0A0P1FET8"/>
<dbReference type="InterPro" id="IPR013766">
    <property type="entry name" value="Thioredoxin_domain"/>
</dbReference>
<dbReference type="CDD" id="cd03023">
    <property type="entry name" value="DsbA_Com1_like"/>
    <property type="match status" value="1"/>
</dbReference>
<organism evidence="3 4">
    <name type="scientific">Thalassovita gelatinovora</name>
    <name type="common">Thalassobius gelatinovorus</name>
    <dbReference type="NCBI Taxonomy" id="53501"/>
    <lineage>
        <taxon>Bacteria</taxon>
        <taxon>Pseudomonadati</taxon>
        <taxon>Pseudomonadota</taxon>
        <taxon>Alphaproteobacteria</taxon>
        <taxon>Rhodobacterales</taxon>
        <taxon>Roseobacteraceae</taxon>
        <taxon>Thalassovita</taxon>
    </lineage>
</organism>
<dbReference type="InterPro" id="IPR036249">
    <property type="entry name" value="Thioredoxin-like_sf"/>
</dbReference>
<dbReference type="InterPro" id="IPR001853">
    <property type="entry name" value="DSBA-like_thioredoxin_dom"/>
</dbReference>